<evidence type="ECO:0000313" key="10">
    <source>
        <dbReference type="Proteomes" id="UP000662914"/>
    </source>
</evidence>
<dbReference type="GO" id="GO:0046677">
    <property type="term" value="P:response to antibiotic"/>
    <property type="evidence" value="ECO:0007669"/>
    <property type="project" value="UniProtKB-KW"/>
</dbReference>
<evidence type="ECO:0000256" key="4">
    <source>
        <dbReference type="ARBA" id="ARBA00022840"/>
    </source>
</evidence>
<dbReference type="EMBL" id="AP021857">
    <property type="protein sequence ID" value="BBO20587.1"/>
    <property type="molecule type" value="Genomic_DNA"/>
</dbReference>
<evidence type="ECO:0000313" key="9">
    <source>
        <dbReference type="EMBL" id="BBO20587.1"/>
    </source>
</evidence>
<dbReference type="GO" id="GO:0016887">
    <property type="term" value="F:ATP hydrolysis activity"/>
    <property type="evidence" value="ECO:0007669"/>
    <property type="project" value="InterPro"/>
</dbReference>
<dbReference type="PANTHER" id="PTHR24220:SF86">
    <property type="entry name" value="ABC TRANSPORTER ABCH.1"/>
    <property type="match status" value="1"/>
</dbReference>
<evidence type="ECO:0000256" key="1">
    <source>
        <dbReference type="ARBA" id="ARBA00022448"/>
    </source>
</evidence>
<keyword evidence="5" id="KW-0472">Membrane</keyword>
<name>A0A809RW21_9PROT</name>
<evidence type="ECO:0000256" key="7">
    <source>
        <dbReference type="ARBA" id="ARBA00038388"/>
    </source>
</evidence>
<keyword evidence="4 9" id="KW-0067">ATP-binding</keyword>
<evidence type="ECO:0000256" key="5">
    <source>
        <dbReference type="ARBA" id="ARBA00022989"/>
    </source>
</evidence>
<sequence length="227" mass="24821">MIRLTGIERVFRVGGEEVHALRGVSLDIAQGEYLSIMGPSGSGKSTLLNVLGLLDRPNAGRYELNGRDVTGLADDELARVRREAIGFVFQFFHLVPRLTAEQNIELPMVLAGIEPAERRRRLDRLLAEYGLEDRAGHRPDQLSGGQCQRVAIARALSMGPTLILADEPTGNLDRHTGQEVMAVLERVHHEGGTVAVVTHDPEIGARAQRRIRLVDGEVVEDKRSGGG</sequence>
<dbReference type="GO" id="GO:0005524">
    <property type="term" value="F:ATP binding"/>
    <property type="evidence" value="ECO:0007669"/>
    <property type="project" value="UniProtKB-KW"/>
</dbReference>
<dbReference type="AlphaFoldDB" id="A0A809RW21"/>
<dbReference type="InterPro" id="IPR003593">
    <property type="entry name" value="AAA+_ATPase"/>
</dbReference>
<keyword evidence="3" id="KW-0547">Nucleotide-binding</keyword>
<reference evidence="9" key="1">
    <citation type="journal article" name="DNA Res.">
        <title>The physiological potential of anammox bacteria as revealed by their core genome structure.</title>
        <authorList>
            <person name="Okubo T."/>
            <person name="Toyoda A."/>
            <person name="Fukuhara K."/>
            <person name="Uchiyama I."/>
            <person name="Harigaya Y."/>
            <person name="Kuroiwa M."/>
            <person name="Suzuki T."/>
            <person name="Murakami Y."/>
            <person name="Suwa Y."/>
            <person name="Takami H."/>
        </authorList>
    </citation>
    <scope>NUCLEOTIDE SEQUENCE</scope>
    <source>
        <strain evidence="9">317325-3</strain>
    </source>
</reference>
<evidence type="ECO:0000256" key="6">
    <source>
        <dbReference type="ARBA" id="ARBA00023251"/>
    </source>
</evidence>
<dbReference type="Gene3D" id="3.40.50.300">
    <property type="entry name" value="P-loop containing nucleotide triphosphate hydrolases"/>
    <property type="match status" value="1"/>
</dbReference>
<dbReference type="SMART" id="SM00382">
    <property type="entry name" value="AAA"/>
    <property type="match status" value="1"/>
</dbReference>
<dbReference type="InterPro" id="IPR015854">
    <property type="entry name" value="ABC_transpr_LolD-like"/>
</dbReference>
<dbReference type="CDD" id="cd03255">
    <property type="entry name" value="ABC_MJ0796_LolCDE_FtsE"/>
    <property type="match status" value="1"/>
</dbReference>
<dbReference type="PROSITE" id="PS00211">
    <property type="entry name" value="ABC_TRANSPORTER_1"/>
    <property type="match status" value="1"/>
</dbReference>
<protein>
    <submittedName>
        <fullName evidence="9">Macrolide ABC transporter ATP-binding protein</fullName>
    </submittedName>
</protein>
<dbReference type="InterPro" id="IPR003439">
    <property type="entry name" value="ABC_transporter-like_ATP-bd"/>
</dbReference>
<dbReference type="Pfam" id="PF00005">
    <property type="entry name" value="ABC_tran"/>
    <property type="match status" value="1"/>
</dbReference>
<dbReference type="PANTHER" id="PTHR24220">
    <property type="entry name" value="IMPORT ATP-BINDING PROTEIN"/>
    <property type="match status" value="1"/>
</dbReference>
<evidence type="ECO:0000256" key="3">
    <source>
        <dbReference type="ARBA" id="ARBA00022741"/>
    </source>
</evidence>
<keyword evidence="6" id="KW-0046">Antibiotic resistance</keyword>
<evidence type="ECO:0000259" key="8">
    <source>
        <dbReference type="PROSITE" id="PS50893"/>
    </source>
</evidence>
<dbReference type="KEGG" id="ddz:DSYM_12860"/>
<dbReference type="GO" id="GO:0098796">
    <property type="term" value="C:membrane protein complex"/>
    <property type="evidence" value="ECO:0007669"/>
    <property type="project" value="UniProtKB-ARBA"/>
</dbReference>
<dbReference type="GO" id="GO:0022857">
    <property type="term" value="F:transmembrane transporter activity"/>
    <property type="evidence" value="ECO:0007669"/>
    <property type="project" value="TreeGrafter"/>
</dbReference>
<keyword evidence="2" id="KW-1003">Cell membrane</keyword>
<keyword evidence="5" id="KW-1133">Transmembrane helix</keyword>
<dbReference type="SUPFAM" id="SSF52540">
    <property type="entry name" value="P-loop containing nucleoside triphosphate hydrolases"/>
    <property type="match status" value="1"/>
</dbReference>
<proteinExistence type="inferred from homology"/>
<organism evidence="9 10">
    <name type="scientific">Candidatus Desulfobacillus denitrificans</name>
    <dbReference type="NCBI Taxonomy" id="2608985"/>
    <lineage>
        <taxon>Bacteria</taxon>
        <taxon>Pseudomonadati</taxon>
        <taxon>Pseudomonadota</taxon>
        <taxon>Betaproteobacteria</taxon>
        <taxon>Candidatus Desulfobacillus</taxon>
    </lineage>
</organism>
<keyword evidence="1" id="KW-0813">Transport</keyword>
<dbReference type="InterPro" id="IPR027417">
    <property type="entry name" value="P-loop_NTPase"/>
</dbReference>
<dbReference type="Proteomes" id="UP000662914">
    <property type="component" value="Chromosome"/>
</dbReference>
<feature type="domain" description="ABC transporter" evidence="8">
    <location>
        <begin position="2"/>
        <end position="226"/>
    </location>
</feature>
<keyword evidence="5" id="KW-0812">Transmembrane</keyword>
<gene>
    <name evidence="9" type="ORF">DSYM_12860</name>
</gene>
<dbReference type="InterPro" id="IPR017871">
    <property type="entry name" value="ABC_transporter-like_CS"/>
</dbReference>
<comment type="similarity">
    <text evidence="7">Belongs to the ABC transporter superfamily. Macrolide exporter (TC 3.A.1.122) family.</text>
</comment>
<dbReference type="PROSITE" id="PS50893">
    <property type="entry name" value="ABC_TRANSPORTER_2"/>
    <property type="match status" value="1"/>
</dbReference>
<dbReference type="GO" id="GO:0005886">
    <property type="term" value="C:plasma membrane"/>
    <property type="evidence" value="ECO:0007669"/>
    <property type="project" value="TreeGrafter"/>
</dbReference>
<accession>A0A809RW21</accession>
<evidence type="ECO:0000256" key="2">
    <source>
        <dbReference type="ARBA" id="ARBA00022475"/>
    </source>
</evidence>
<dbReference type="FunFam" id="3.40.50.300:FF:000032">
    <property type="entry name" value="Export ABC transporter ATP-binding protein"/>
    <property type="match status" value="1"/>
</dbReference>
<dbReference type="InterPro" id="IPR017911">
    <property type="entry name" value="MacB-like_ATP-bd"/>
</dbReference>